<protein>
    <submittedName>
        <fullName evidence="2">Cell division transport system permease protein</fullName>
    </submittedName>
</protein>
<reference evidence="2 3" key="1">
    <citation type="submission" date="2016-10" db="EMBL/GenBank/DDBJ databases">
        <authorList>
            <person name="de Groot N.N."/>
        </authorList>
    </citation>
    <scope>NUCLEOTIDE SEQUENCE [LARGE SCALE GENOMIC DNA]</scope>
    <source>
        <strain evidence="2 3">IPL20</strain>
    </source>
</reference>
<dbReference type="InterPro" id="IPR004513">
    <property type="entry name" value="FtsX"/>
</dbReference>
<dbReference type="PANTHER" id="PTHR47755">
    <property type="entry name" value="CELL DIVISION PROTEIN FTSX"/>
    <property type="match status" value="1"/>
</dbReference>
<feature type="transmembrane region" description="Helical" evidence="1">
    <location>
        <begin position="275"/>
        <end position="301"/>
    </location>
</feature>
<dbReference type="EMBL" id="FPCK01000003">
    <property type="protein sequence ID" value="SFV37056.1"/>
    <property type="molecule type" value="Genomic_DNA"/>
</dbReference>
<dbReference type="RefSeq" id="WP_244542881.1">
    <property type="nucleotide sequence ID" value="NZ_FPCK01000003.1"/>
</dbReference>
<evidence type="ECO:0000313" key="2">
    <source>
        <dbReference type="EMBL" id="SFV37056.1"/>
    </source>
</evidence>
<keyword evidence="3" id="KW-1185">Reference proteome</keyword>
<keyword evidence="2" id="KW-0132">Cell division</keyword>
<evidence type="ECO:0000313" key="3">
    <source>
        <dbReference type="Proteomes" id="UP000199074"/>
    </source>
</evidence>
<sequence>MTRSLLSRLPNWVPLPRRAGAAPIVPEHSVAGRTLLLLITIMAFLSAVTLGGVVLVQKSAIAWSADVGREMTIQIRPVEGEIMESNLRTAVTLAETTPGVAGARALSMAESQALLEPWLGAGLDLSAIAIPRLIVVQLADPVDADIEQLQRNLQAINGASLDTHAAWRQQLNTMAGTVVVSGLLVLGLIGVATVLAIIFATRGAMASNREIVDVLHFIGASNRFIAGEFQGRFLSIGLQGGFLGGLLAVLFFLLIGMAAGSVLPTEATAQVGVLFGQFVLGFDGLIFIALVVPVIAALTAITSRMTVRRYLSEAS</sequence>
<dbReference type="Proteomes" id="UP000199074">
    <property type="component" value="Unassembled WGS sequence"/>
</dbReference>
<dbReference type="PANTHER" id="PTHR47755:SF1">
    <property type="entry name" value="CELL DIVISION PROTEIN FTSX"/>
    <property type="match status" value="1"/>
</dbReference>
<feature type="transmembrane region" description="Helical" evidence="1">
    <location>
        <begin position="242"/>
        <end position="263"/>
    </location>
</feature>
<dbReference type="GO" id="GO:0016020">
    <property type="term" value="C:membrane"/>
    <property type="evidence" value="ECO:0007669"/>
    <property type="project" value="InterPro"/>
</dbReference>
<dbReference type="GO" id="GO:0051301">
    <property type="term" value="P:cell division"/>
    <property type="evidence" value="ECO:0007669"/>
    <property type="project" value="UniProtKB-KW"/>
</dbReference>
<accession>A0A1I7NQW0</accession>
<proteinExistence type="predicted"/>
<organism evidence="2 3">
    <name type="scientific">Devosia crocina</name>
    <dbReference type="NCBI Taxonomy" id="429728"/>
    <lineage>
        <taxon>Bacteria</taxon>
        <taxon>Pseudomonadati</taxon>
        <taxon>Pseudomonadota</taxon>
        <taxon>Alphaproteobacteria</taxon>
        <taxon>Hyphomicrobiales</taxon>
        <taxon>Devosiaceae</taxon>
        <taxon>Devosia</taxon>
    </lineage>
</organism>
<feature type="transmembrane region" description="Helical" evidence="1">
    <location>
        <begin position="178"/>
        <end position="200"/>
    </location>
</feature>
<name>A0A1I7NQW0_9HYPH</name>
<dbReference type="STRING" id="429728.SAMN05216456_2726"/>
<keyword evidence="1" id="KW-0472">Membrane</keyword>
<keyword evidence="1" id="KW-1133">Transmembrane helix</keyword>
<dbReference type="GO" id="GO:0032153">
    <property type="term" value="C:cell division site"/>
    <property type="evidence" value="ECO:0007669"/>
    <property type="project" value="TreeGrafter"/>
</dbReference>
<evidence type="ECO:0000256" key="1">
    <source>
        <dbReference type="SAM" id="Phobius"/>
    </source>
</evidence>
<feature type="transmembrane region" description="Helical" evidence="1">
    <location>
        <begin position="35"/>
        <end position="56"/>
    </location>
</feature>
<keyword evidence="1" id="KW-0812">Transmembrane</keyword>
<dbReference type="AlphaFoldDB" id="A0A1I7NQW0"/>
<keyword evidence="2" id="KW-0131">Cell cycle</keyword>
<gene>
    <name evidence="2" type="ORF">SAMN05216456_2726</name>
</gene>